<dbReference type="AlphaFoldDB" id="A0A251VGK4"/>
<reference evidence="3" key="1">
    <citation type="journal article" date="2017" name="Nature">
        <title>The sunflower genome provides insights into oil metabolism, flowering and Asterid evolution.</title>
        <authorList>
            <person name="Badouin H."/>
            <person name="Gouzy J."/>
            <person name="Grassa C.J."/>
            <person name="Murat F."/>
            <person name="Staton S.E."/>
            <person name="Cottret L."/>
            <person name="Lelandais-Briere C."/>
            <person name="Owens G.L."/>
            <person name="Carrere S."/>
            <person name="Mayjonade B."/>
            <person name="Legrand L."/>
            <person name="Gill N."/>
            <person name="Kane N.C."/>
            <person name="Bowers J.E."/>
            <person name="Hubner S."/>
            <person name="Bellec A."/>
            <person name="Berard A."/>
            <person name="Berges H."/>
            <person name="Blanchet N."/>
            <person name="Boniface M.C."/>
            <person name="Brunel D."/>
            <person name="Catrice O."/>
            <person name="Chaidir N."/>
            <person name="Claudel C."/>
            <person name="Donnadieu C."/>
            <person name="Faraut T."/>
            <person name="Fievet G."/>
            <person name="Helmstetter N."/>
            <person name="King M."/>
            <person name="Knapp S.J."/>
            <person name="Lai Z."/>
            <person name="Le Paslier M.C."/>
            <person name="Lippi Y."/>
            <person name="Lorenzon L."/>
            <person name="Mandel J.R."/>
            <person name="Marage G."/>
            <person name="Marchand G."/>
            <person name="Marquand E."/>
            <person name="Bret-Mestries E."/>
            <person name="Morien E."/>
            <person name="Nambeesan S."/>
            <person name="Nguyen T."/>
            <person name="Pegot-Espagnet P."/>
            <person name="Pouilly N."/>
            <person name="Raftis F."/>
            <person name="Sallet E."/>
            <person name="Schiex T."/>
            <person name="Thomas J."/>
            <person name="Vandecasteele C."/>
            <person name="Vares D."/>
            <person name="Vear F."/>
            <person name="Vautrin S."/>
            <person name="Crespi M."/>
            <person name="Mangin B."/>
            <person name="Burke J.M."/>
            <person name="Salse J."/>
            <person name="Munos S."/>
            <person name="Vincourt P."/>
            <person name="Rieseberg L.H."/>
            <person name="Langlade N.B."/>
        </authorList>
    </citation>
    <scope>NUCLEOTIDE SEQUENCE [LARGE SCALE GENOMIC DNA]</scope>
    <source>
        <strain evidence="3">cv. SF193</strain>
    </source>
</reference>
<feature type="compositionally biased region" description="Basic and acidic residues" evidence="1">
    <location>
        <begin position="9"/>
        <end position="72"/>
    </location>
</feature>
<protein>
    <submittedName>
        <fullName evidence="2">Uncharacterized protein</fullName>
    </submittedName>
</protein>
<feature type="region of interest" description="Disordered" evidence="1">
    <location>
        <begin position="1"/>
        <end position="74"/>
    </location>
</feature>
<dbReference type="InParanoid" id="A0A251VGK4"/>
<dbReference type="STRING" id="4232.A0A251VGK4"/>
<gene>
    <name evidence="2" type="ORF">HannXRQ_Chr02g0047211</name>
</gene>
<accession>A0A251VGK4</accession>
<proteinExistence type="predicted"/>
<sequence length="83" mass="9700">MVQSTLNSARERQRRDEQEQVEREAAEAERKQHEEEEARERTSREAAEREATLIKIREEKSLSLGSEPEKGPDVTQVFYILLS</sequence>
<evidence type="ECO:0000313" key="2">
    <source>
        <dbReference type="EMBL" id="OTG34564.1"/>
    </source>
</evidence>
<name>A0A251VGK4_HELAN</name>
<evidence type="ECO:0000256" key="1">
    <source>
        <dbReference type="SAM" id="MobiDB-lite"/>
    </source>
</evidence>
<keyword evidence="3" id="KW-1185">Reference proteome</keyword>
<dbReference type="Proteomes" id="UP000215914">
    <property type="component" value="Chromosome 2"/>
</dbReference>
<organism evidence="2 3">
    <name type="scientific">Helianthus annuus</name>
    <name type="common">Common sunflower</name>
    <dbReference type="NCBI Taxonomy" id="4232"/>
    <lineage>
        <taxon>Eukaryota</taxon>
        <taxon>Viridiplantae</taxon>
        <taxon>Streptophyta</taxon>
        <taxon>Embryophyta</taxon>
        <taxon>Tracheophyta</taxon>
        <taxon>Spermatophyta</taxon>
        <taxon>Magnoliopsida</taxon>
        <taxon>eudicotyledons</taxon>
        <taxon>Gunneridae</taxon>
        <taxon>Pentapetalae</taxon>
        <taxon>asterids</taxon>
        <taxon>campanulids</taxon>
        <taxon>Asterales</taxon>
        <taxon>Asteraceae</taxon>
        <taxon>Asteroideae</taxon>
        <taxon>Heliantheae alliance</taxon>
        <taxon>Heliantheae</taxon>
        <taxon>Helianthus</taxon>
    </lineage>
</organism>
<evidence type="ECO:0000313" key="3">
    <source>
        <dbReference type="Proteomes" id="UP000215914"/>
    </source>
</evidence>
<dbReference type="EMBL" id="CM007891">
    <property type="protein sequence ID" value="OTG34564.1"/>
    <property type="molecule type" value="Genomic_DNA"/>
</dbReference>